<dbReference type="KEGG" id="sqz:FQU76_26185"/>
<evidence type="ECO:0000259" key="1">
    <source>
        <dbReference type="Pfam" id="PF00561"/>
    </source>
</evidence>
<proteinExistence type="predicted"/>
<dbReference type="RefSeq" id="WP_146482727.1">
    <property type="nucleotide sequence ID" value="NZ_CP042266.1"/>
</dbReference>
<sequence>MPETSGTSGADGTEWDDGLRYADLGGTSLAYREAGSGEPVVLVHGDLSDLRTWAAQMDPFAERYRVLAYSRRYARPNPDIPPGVPNPMQPHVDDLVAFLRATGAAPAHLVANSWGAFISLLTAIRHPDAVRSLVLEEPPVVPVYLSDPPRPAQLLRLVLRPRTLAALLTFQHGTVKPVGRAFAAGDDDRGMKIFLRGVIKERALRRLPRERRTQSVENLSALKAGLFDAGFPPLDPDEVRGVRAPVLLVTGEDSTAVLPLLSERLAELLPRAEQIRIPGASHLMHEENPPVLNRAVLDFLARHGGRPPG</sequence>
<dbReference type="GO" id="GO:0016787">
    <property type="term" value="F:hydrolase activity"/>
    <property type="evidence" value="ECO:0007669"/>
    <property type="project" value="UniProtKB-KW"/>
</dbReference>
<evidence type="ECO:0000313" key="2">
    <source>
        <dbReference type="EMBL" id="QDY79438.1"/>
    </source>
</evidence>
<keyword evidence="3" id="KW-1185">Reference proteome</keyword>
<dbReference type="Pfam" id="PF00561">
    <property type="entry name" value="Abhydrolase_1"/>
    <property type="match status" value="1"/>
</dbReference>
<dbReference type="InterPro" id="IPR029058">
    <property type="entry name" value="AB_hydrolase_fold"/>
</dbReference>
<dbReference type="OrthoDB" id="495620at2"/>
<dbReference type="EMBL" id="CP042266">
    <property type="protein sequence ID" value="QDY79438.1"/>
    <property type="molecule type" value="Genomic_DNA"/>
</dbReference>
<dbReference type="PANTHER" id="PTHR43689">
    <property type="entry name" value="HYDROLASE"/>
    <property type="match status" value="1"/>
</dbReference>
<accession>A0A5B8ILK1</accession>
<reference evidence="2 3" key="1">
    <citation type="submission" date="2019-07" db="EMBL/GenBank/DDBJ databases">
        <authorList>
            <person name="Zhu P."/>
        </authorList>
    </citation>
    <scope>NUCLEOTIDE SEQUENCE [LARGE SCALE GENOMIC DNA]</scope>
    <source>
        <strain evidence="2 3">SSL-25</strain>
    </source>
</reference>
<organism evidence="2 3">
    <name type="scientific">Streptomyces qinzhouensis</name>
    <dbReference type="NCBI Taxonomy" id="2599401"/>
    <lineage>
        <taxon>Bacteria</taxon>
        <taxon>Bacillati</taxon>
        <taxon>Actinomycetota</taxon>
        <taxon>Actinomycetes</taxon>
        <taxon>Kitasatosporales</taxon>
        <taxon>Streptomycetaceae</taxon>
        <taxon>Streptomyces</taxon>
    </lineage>
</organism>
<dbReference type="AlphaFoldDB" id="A0A5B8ILK1"/>
<dbReference type="SUPFAM" id="SSF53474">
    <property type="entry name" value="alpha/beta-Hydrolases"/>
    <property type="match status" value="1"/>
</dbReference>
<dbReference type="Gene3D" id="3.40.50.1820">
    <property type="entry name" value="alpha/beta hydrolase"/>
    <property type="match status" value="1"/>
</dbReference>
<dbReference type="InterPro" id="IPR000073">
    <property type="entry name" value="AB_hydrolase_1"/>
</dbReference>
<evidence type="ECO:0000313" key="3">
    <source>
        <dbReference type="Proteomes" id="UP000320580"/>
    </source>
</evidence>
<gene>
    <name evidence="2" type="ORF">FQU76_26185</name>
</gene>
<name>A0A5B8ILK1_9ACTN</name>
<keyword evidence="2" id="KW-0378">Hydrolase</keyword>
<protein>
    <submittedName>
        <fullName evidence="2">Alpha/beta hydrolase</fullName>
    </submittedName>
</protein>
<feature type="domain" description="AB hydrolase-1" evidence="1">
    <location>
        <begin position="39"/>
        <end position="289"/>
    </location>
</feature>
<dbReference type="Proteomes" id="UP000320580">
    <property type="component" value="Chromosome"/>
</dbReference>
<dbReference type="PANTHER" id="PTHR43689:SF8">
    <property type="entry name" value="ALPHA_BETA-HYDROLASES SUPERFAMILY PROTEIN"/>
    <property type="match status" value="1"/>
</dbReference>